<accession>A0A0W0GLC2</accession>
<keyword evidence="1" id="KW-1133">Transmembrane helix</keyword>
<keyword evidence="1" id="KW-0812">Transmembrane</keyword>
<feature type="transmembrane region" description="Helical" evidence="1">
    <location>
        <begin position="60"/>
        <end position="80"/>
    </location>
</feature>
<comment type="caution">
    <text evidence="2">The sequence shown here is derived from an EMBL/GenBank/DDBJ whole genome shotgun (WGS) entry which is preliminary data.</text>
</comment>
<proteinExistence type="predicted"/>
<organism evidence="2 3">
    <name type="scientific">Dehalogenimonas alkenigignens</name>
    <dbReference type="NCBI Taxonomy" id="1217799"/>
    <lineage>
        <taxon>Bacteria</taxon>
        <taxon>Bacillati</taxon>
        <taxon>Chloroflexota</taxon>
        <taxon>Dehalococcoidia</taxon>
        <taxon>Dehalococcoidales</taxon>
        <taxon>Dehalococcoidaceae</taxon>
        <taxon>Dehalogenimonas</taxon>
    </lineage>
</organism>
<keyword evidence="1" id="KW-0472">Membrane</keyword>
<reference evidence="2 3" key="1">
    <citation type="submission" date="2015-06" db="EMBL/GenBank/DDBJ databases">
        <title>Genome sequence of the organohalide-respiring Dehalogenimonas alkenigignens type strain (IP3-3T).</title>
        <authorList>
            <person name="Key T.A."/>
            <person name="Richmond D.P."/>
            <person name="Bowman K.S."/>
            <person name="Cho Y.-J."/>
            <person name="Chun J."/>
            <person name="da Costa M.S."/>
            <person name="Rainey F.A."/>
            <person name="Moe W.M."/>
        </authorList>
    </citation>
    <scope>NUCLEOTIDE SEQUENCE [LARGE SCALE GENOMIC DNA]</scope>
    <source>
        <strain evidence="2 3">IP3-3</strain>
    </source>
</reference>
<gene>
    <name evidence="2" type="ORF">DEALK_02490</name>
</gene>
<dbReference type="AlphaFoldDB" id="A0A0W0GLC2"/>
<evidence type="ECO:0000313" key="2">
    <source>
        <dbReference type="EMBL" id="KTB49336.1"/>
    </source>
</evidence>
<name>A0A0W0GLC2_9CHLR</name>
<protein>
    <submittedName>
        <fullName evidence="2">Uncharacterized protein</fullName>
    </submittedName>
</protein>
<evidence type="ECO:0000313" key="3">
    <source>
        <dbReference type="Proteomes" id="UP000053947"/>
    </source>
</evidence>
<dbReference type="EMBL" id="LFDV01000001">
    <property type="protein sequence ID" value="KTB49336.1"/>
    <property type="molecule type" value="Genomic_DNA"/>
</dbReference>
<sequence>MGKSSTITEKSKHSHSTFILYGVVFWVPVALVFYVIFFLFSNAEKIGRGILGLVVPDNWLFFGLGAIFCLAIIYCTGLVLKLTKLGKVLSKIPFIGLFFGQGEIMTIGRLANMQPCLFLYSPTCLSYGWILSEEKVKMSRQKALFPIINIYYPNVPTLITGQVYAARKDTVMKLANSSREVIDLLLYAFRSPAALEYIPWEDESQDNFQERSKYFGLKLDTGKNPELDATDMGTSPP</sequence>
<dbReference type="RefSeq" id="WP_058437955.1">
    <property type="nucleotide sequence ID" value="NZ_KQ758903.1"/>
</dbReference>
<keyword evidence="3" id="KW-1185">Reference proteome</keyword>
<dbReference type="Proteomes" id="UP000053947">
    <property type="component" value="Unassembled WGS sequence"/>
</dbReference>
<feature type="transmembrane region" description="Helical" evidence="1">
    <location>
        <begin position="18"/>
        <end position="40"/>
    </location>
</feature>
<evidence type="ECO:0000256" key="1">
    <source>
        <dbReference type="SAM" id="Phobius"/>
    </source>
</evidence>